<feature type="non-terminal residue" evidence="1">
    <location>
        <position position="111"/>
    </location>
</feature>
<proteinExistence type="predicted"/>
<reference evidence="1 2" key="1">
    <citation type="journal article" date="2015" name="BMC Genomics">
        <title>Insights from the genome of Ophiocordyceps polyrhachis-furcata to pathogenicity and host specificity in insect fungi.</title>
        <authorList>
            <person name="Wichadakul D."/>
            <person name="Kobmoo N."/>
            <person name="Ingsriswang S."/>
            <person name="Tangphatsornruang S."/>
            <person name="Chantasingh D."/>
            <person name="Luangsa-ard J.J."/>
            <person name="Eurwilaichitr L."/>
        </authorList>
    </citation>
    <scope>NUCLEOTIDE SEQUENCE [LARGE SCALE GENOMIC DNA]</scope>
    <source>
        <strain evidence="1 2">BCC 54312</strain>
    </source>
</reference>
<protein>
    <submittedName>
        <fullName evidence="1">Uncharacterized protein</fullName>
    </submittedName>
</protein>
<name>A0A367LP32_9HYPO</name>
<accession>A0A367LP32</accession>
<comment type="caution">
    <text evidence="1">The sequence shown here is derived from an EMBL/GenBank/DDBJ whole genome shotgun (WGS) entry which is preliminary data.</text>
</comment>
<keyword evidence="2" id="KW-1185">Reference proteome</keyword>
<dbReference type="AlphaFoldDB" id="A0A367LP32"/>
<evidence type="ECO:0000313" key="2">
    <source>
        <dbReference type="Proteomes" id="UP000253664"/>
    </source>
</evidence>
<organism evidence="1 2">
    <name type="scientific">Ophiocordyceps polyrhachis-furcata BCC 54312</name>
    <dbReference type="NCBI Taxonomy" id="1330021"/>
    <lineage>
        <taxon>Eukaryota</taxon>
        <taxon>Fungi</taxon>
        <taxon>Dikarya</taxon>
        <taxon>Ascomycota</taxon>
        <taxon>Pezizomycotina</taxon>
        <taxon>Sordariomycetes</taxon>
        <taxon>Hypocreomycetidae</taxon>
        <taxon>Hypocreales</taxon>
        <taxon>Ophiocordycipitaceae</taxon>
        <taxon>Ophiocordyceps</taxon>
    </lineage>
</organism>
<sequence>MHLDMHHAAFIDAKRYNHDGGPPANQQGNVRFLRKEEGARGCRRTGTWPADPTLARALFPVQQIVYSDGQSGPPIPCGPSREGLSMDTVSVARPPRHRGWVDGWMDGWARA</sequence>
<gene>
    <name evidence="1" type="ORF">L249_2113</name>
</gene>
<evidence type="ECO:0000313" key="1">
    <source>
        <dbReference type="EMBL" id="RCI16196.1"/>
    </source>
</evidence>
<dbReference type="EMBL" id="LKCN02000001">
    <property type="protein sequence ID" value="RCI16196.1"/>
    <property type="molecule type" value="Genomic_DNA"/>
</dbReference>
<dbReference type="Proteomes" id="UP000253664">
    <property type="component" value="Unassembled WGS sequence"/>
</dbReference>